<dbReference type="PANTHER" id="PTHR33204">
    <property type="entry name" value="TRANSCRIPTIONAL REGULATOR, MARR FAMILY"/>
    <property type="match status" value="1"/>
</dbReference>
<protein>
    <recommendedName>
        <fullName evidence="4">HTH hxlR-type domain-containing protein</fullName>
    </recommendedName>
</protein>
<dbReference type="EMBL" id="AZFQ01000036">
    <property type="protein sequence ID" value="KRL98937.1"/>
    <property type="molecule type" value="Genomic_DNA"/>
</dbReference>
<proteinExistence type="predicted"/>
<dbReference type="InterPro" id="IPR002577">
    <property type="entry name" value="HTH_HxlR"/>
</dbReference>
<keyword evidence="2" id="KW-0238">DNA-binding</keyword>
<keyword evidence="1" id="KW-0805">Transcription regulation</keyword>
<dbReference type="Proteomes" id="UP000051166">
    <property type="component" value="Unassembled WGS sequence"/>
</dbReference>
<dbReference type="InterPro" id="IPR036388">
    <property type="entry name" value="WH-like_DNA-bd_sf"/>
</dbReference>
<comment type="caution">
    <text evidence="5">The sequence shown here is derived from an EMBL/GenBank/DDBJ whole genome shotgun (WGS) entry which is preliminary data.</text>
</comment>
<dbReference type="PATRIC" id="fig|1423801.4.peg.764"/>
<keyword evidence="3" id="KW-0804">Transcription</keyword>
<dbReference type="Pfam" id="PF01638">
    <property type="entry name" value="HxlR"/>
    <property type="match status" value="1"/>
</dbReference>
<dbReference type="InterPro" id="IPR036390">
    <property type="entry name" value="WH_DNA-bd_sf"/>
</dbReference>
<dbReference type="PROSITE" id="PS51118">
    <property type="entry name" value="HTH_HXLR"/>
    <property type="match status" value="1"/>
</dbReference>
<evidence type="ECO:0000313" key="6">
    <source>
        <dbReference type="Proteomes" id="UP000051166"/>
    </source>
</evidence>
<dbReference type="GO" id="GO:0003677">
    <property type="term" value="F:DNA binding"/>
    <property type="evidence" value="ECO:0007669"/>
    <property type="project" value="UniProtKB-KW"/>
</dbReference>
<evidence type="ECO:0000313" key="5">
    <source>
        <dbReference type="EMBL" id="KRL98937.1"/>
    </source>
</evidence>
<feature type="domain" description="HTH hxlR-type" evidence="4">
    <location>
        <begin position="1"/>
        <end position="57"/>
    </location>
</feature>
<dbReference type="PANTHER" id="PTHR33204:SF29">
    <property type="entry name" value="TRANSCRIPTIONAL REGULATOR"/>
    <property type="match status" value="1"/>
</dbReference>
<evidence type="ECO:0000259" key="4">
    <source>
        <dbReference type="PROSITE" id="PS51118"/>
    </source>
</evidence>
<reference evidence="5 6" key="1">
    <citation type="journal article" date="2015" name="Genome Announc.">
        <title>Expanding the biotechnology potential of lactobacilli through comparative genomics of 213 strains and associated genera.</title>
        <authorList>
            <person name="Sun Z."/>
            <person name="Harris H.M."/>
            <person name="McCann A."/>
            <person name="Guo C."/>
            <person name="Argimon S."/>
            <person name="Zhang W."/>
            <person name="Yang X."/>
            <person name="Jeffery I.B."/>
            <person name="Cooney J.C."/>
            <person name="Kagawa T.F."/>
            <person name="Liu W."/>
            <person name="Song Y."/>
            <person name="Salvetti E."/>
            <person name="Wrobel A."/>
            <person name="Rasinkangas P."/>
            <person name="Parkhill J."/>
            <person name="Rea M.C."/>
            <person name="O'Sullivan O."/>
            <person name="Ritari J."/>
            <person name="Douillard F.P."/>
            <person name="Paul Ross R."/>
            <person name="Yang R."/>
            <person name="Briner A.E."/>
            <person name="Felis G.E."/>
            <person name="de Vos W.M."/>
            <person name="Barrangou R."/>
            <person name="Klaenhammer T.R."/>
            <person name="Caufield P.W."/>
            <person name="Cui Y."/>
            <person name="Zhang H."/>
            <person name="O'Toole P.W."/>
        </authorList>
    </citation>
    <scope>NUCLEOTIDE SEQUENCE [LARGE SCALE GENOMIC DNA]</scope>
    <source>
        <strain evidence="5 6">DSM 16230</strain>
    </source>
</reference>
<dbReference type="AlphaFoldDB" id="A0A0R1V009"/>
<name>A0A0R1V009_9LACO</name>
<dbReference type="STRING" id="1423801.FD50_GL000754"/>
<dbReference type="SUPFAM" id="SSF46785">
    <property type="entry name" value="Winged helix' DNA-binding domain"/>
    <property type="match status" value="1"/>
</dbReference>
<organism evidence="5 6">
    <name type="scientific">Liquorilactobacillus satsumensis DSM 16230 = JCM 12392</name>
    <dbReference type="NCBI Taxonomy" id="1423801"/>
    <lineage>
        <taxon>Bacteria</taxon>
        <taxon>Bacillati</taxon>
        <taxon>Bacillota</taxon>
        <taxon>Bacilli</taxon>
        <taxon>Lactobacillales</taxon>
        <taxon>Lactobacillaceae</taxon>
        <taxon>Liquorilactobacillus</taxon>
    </lineage>
</organism>
<evidence type="ECO:0000256" key="2">
    <source>
        <dbReference type="ARBA" id="ARBA00023125"/>
    </source>
</evidence>
<dbReference type="Gene3D" id="1.10.10.10">
    <property type="entry name" value="Winged helix-like DNA-binding domain superfamily/Winged helix DNA-binding domain"/>
    <property type="match status" value="1"/>
</dbReference>
<keyword evidence="6" id="KW-1185">Reference proteome</keyword>
<evidence type="ECO:0000256" key="1">
    <source>
        <dbReference type="ARBA" id="ARBA00023015"/>
    </source>
</evidence>
<sequence>MLSQILKELQSDQLIERKSYNQIPPKVEYKLNEKGKSLIPILKMMADWGKENSPKSKENF</sequence>
<gene>
    <name evidence="5" type="ORF">FD50_GL000754</name>
</gene>
<evidence type="ECO:0000256" key="3">
    <source>
        <dbReference type="ARBA" id="ARBA00023163"/>
    </source>
</evidence>
<accession>A0A0R1V009</accession>